<dbReference type="AlphaFoldDB" id="A0A699SJX4"/>
<organism evidence="2">
    <name type="scientific">Tanacetum cinerariifolium</name>
    <name type="common">Dalmatian daisy</name>
    <name type="synonym">Chrysanthemum cinerariifolium</name>
    <dbReference type="NCBI Taxonomy" id="118510"/>
    <lineage>
        <taxon>Eukaryota</taxon>
        <taxon>Viridiplantae</taxon>
        <taxon>Streptophyta</taxon>
        <taxon>Embryophyta</taxon>
        <taxon>Tracheophyta</taxon>
        <taxon>Spermatophyta</taxon>
        <taxon>Magnoliopsida</taxon>
        <taxon>eudicotyledons</taxon>
        <taxon>Gunneridae</taxon>
        <taxon>Pentapetalae</taxon>
        <taxon>asterids</taxon>
        <taxon>campanulids</taxon>
        <taxon>Asterales</taxon>
        <taxon>Asteraceae</taxon>
        <taxon>Asteroideae</taxon>
        <taxon>Anthemideae</taxon>
        <taxon>Anthemidinae</taxon>
        <taxon>Tanacetum</taxon>
    </lineage>
</organism>
<protein>
    <submittedName>
        <fullName evidence="2">Uncharacterized protein</fullName>
    </submittedName>
</protein>
<reference evidence="2" key="1">
    <citation type="journal article" date="2019" name="Sci. Rep.">
        <title>Draft genome of Tanacetum cinerariifolium, the natural source of mosquito coil.</title>
        <authorList>
            <person name="Yamashiro T."/>
            <person name="Shiraishi A."/>
            <person name="Satake H."/>
            <person name="Nakayama K."/>
        </authorList>
    </citation>
    <scope>NUCLEOTIDE SEQUENCE</scope>
</reference>
<sequence>KVTLFDVIRNKNHLFDHSFAGADPSVLAEKSKSVNEGLEIVLNKPTTGKGASHTEQQIEEDFNTPPDLSSLDDGKQEIKLKDQSKLVQNMEADFMNLDSLEDDPIIIVDESEEGEEAK</sequence>
<accession>A0A699SJX4</accession>
<evidence type="ECO:0000313" key="2">
    <source>
        <dbReference type="EMBL" id="GFC97996.1"/>
    </source>
</evidence>
<gene>
    <name evidence="2" type="ORF">Tci_869966</name>
</gene>
<dbReference type="EMBL" id="BKCJ011169382">
    <property type="protein sequence ID" value="GFC97996.1"/>
    <property type="molecule type" value="Genomic_DNA"/>
</dbReference>
<comment type="caution">
    <text evidence="2">The sequence shown here is derived from an EMBL/GenBank/DDBJ whole genome shotgun (WGS) entry which is preliminary data.</text>
</comment>
<name>A0A699SJX4_TANCI</name>
<feature type="region of interest" description="Disordered" evidence="1">
    <location>
        <begin position="43"/>
        <end position="72"/>
    </location>
</feature>
<evidence type="ECO:0000256" key="1">
    <source>
        <dbReference type="SAM" id="MobiDB-lite"/>
    </source>
</evidence>
<feature type="non-terminal residue" evidence="2">
    <location>
        <position position="1"/>
    </location>
</feature>
<proteinExistence type="predicted"/>